<dbReference type="GO" id="GO:0009279">
    <property type="term" value="C:cell outer membrane"/>
    <property type="evidence" value="ECO:0007669"/>
    <property type="project" value="UniProtKB-SubCell"/>
</dbReference>
<evidence type="ECO:0000256" key="2">
    <source>
        <dbReference type="ARBA" id="ARBA00023136"/>
    </source>
</evidence>
<gene>
    <name evidence="5" type="ORF">G5B37_09125</name>
</gene>
<accession>A0A6G6GME8</accession>
<proteinExistence type="predicted"/>
<sequence>MKEVNRYILIIIIIFCGCLCNAQNELVTLKEAIFTLEKQHAYTFNYSEKTIEGYKVSPINNTLSFAESIDSLRQQTSLSFTMQGTNLVLISSPASIALCGYIVDSETQNVIPFATIQGKDSATTANEGGYFSLELSSKNELVTIRHLGYKTSTISATTFLSKDCPQYAISPQTEQLNAVLLTSYLVQGISKLNNGALQIDFDKFTALPGLIETDVLQAAQALPGVQSINETVSNINIRGGTNDQNLVLWDDIKMYQTGHFFGLISAFNPQITQQVTIQKNGTAASYTDGVSGSIKMETEAIVNNTFKLNAGANLIDINVFADIPLSNSSSLQVGGRKSLEDFVTTPTYETYFTRIAQDTEVESNMGPVVNTDRNFDFYDTSLRWLYEISESDRLRVNFLYINNNLEFNENATIDGSLRSRQSSVDQNSLGAGVFYEKDWSPVLNTSFQIYETDYTLRAINANILDSQRFLQENKVSETGIKTITKYKLTAQETLQIGYELIETKVTNLDDVDVPLVRTLISEVVRTHSGFASYGASSKNKNSLLSAGIRYNYLDKFKKSILEPRLSFTQKFLDHFSVELAGEFKHQIASQVVNFQNDFLGIEKRRWQLSNDDSIPVLQSQQYSTGFNFSNRGWLFTTELYYKYVDGITSQAQGFQNQFEFVKTQGSYTSVGADFLLRKKFDAVSMWLSYSLMNSEYTFETLSPQAIPSNYNIPHNLTFGTTYAQNGLKIAAGIHWRSGNPTSIPVPGNEIVDGSINYGLTNAERFDDYFRVDGSILYRFTIGNSEAQAGVSVWNILNQTNTISSFYRINGQGDLVENTQTALGVTPNASVRITL</sequence>
<dbReference type="AlphaFoldDB" id="A0A6G6GME8"/>
<dbReference type="InterPro" id="IPR037066">
    <property type="entry name" value="Plug_dom_sf"/>
</dbReference>
<dbReference type="InterPro" id="IPR008969">
    <property type="entry name" value="CarboxyPept-like_regulatory"/>
</dbReference>
<dbReference type="KEGG" id="mgel:G5B37_09125"/>
<feature type="domain" description="TonB-dependent receptor plug" evidence="4">
    <location>
        <begin position="213"/>
        <end position="291"/>
    </location>
</feature>
<dbReference type="InterPro" id="IPR036942">
    <property type="entry name" value="Beta-barrel_TonB_sf"/>
</dbReference>
<keyword evidence="3" id="KW-0998">Cell outer membrane</keyword>
<dbReference type="PROSITE" id="PS51257">
    <property type="entry name" value="PROKAR_LIPOPROTEIN"/>
    <property type="match status" value="1"/>
</dbReference>
<evidence type="ECO:0000259" key="4">
    <source>
        <dbReference type="Pfam" id="PF07715"/>
    </source>
</evidence>
<dbReference type="Proteomes" id="UP000505306">
    <property type="component" value="Chromosome"/>
</dbReference>
<evidence type="ECO:0000313" key="5">
    <source>
        <dbReference type="EMBL" id="QIE59718.1"/>
    </source>
</evidence>
<evidence type="ECO:0000256" key="1">
    <source>
        <dbReference type="ARBA" id="ARBA00004442"/>
    </source>
</evidence>
<protein>
    <submittedName>
        <fullName evidence="5">TonB-dependent receptor</fullName>
    </submittedName>
</protein>
<name>A0A6G6GME8_9FLAO</name>
<dbReference type="InterPro" id="IPR012910">
    <property type="entry name" value="Plug_dom"/>
</dbReference>
<keyword evidence="2" id="KW-0472">Membrane</keyword>
<evidence type="ECO:0000313" key="6">
    <source>
        <dbReference type="Proteomes" id="UP000505306"/>
    </source>
</evidence>
<dbReference type="Pfam" id="PF07715">
    <property type="entry name" value="Plug"/>
    <property type="match status" value="1"/>
</dbReference>
<keyword evidence="5" id="KW-0675">Receptor</keyword>
<comment type="subcellular location">
    <subcellularLocation>
        <location evidence="1">Cell outer membrane</location>
    </subcellularLocation>
</comment>
<evidence type="ECO:0000256" key="3">
    <source>
        <dbReference type="ARBA" id="ARBA00023237"/>
    </source>
</evidence>
<reference evidence="5 6" key="1">
    <citation type="submission" date="2020-02" db="EMBL/GenBank/DDBJ databases">
        <title>Complete genome sequence of Flavobacteriaceae bacterium.</title>
        <authorList>
            <person name="Kim S.-J."/>
            <person name="Kim Y.-S."/>
            <person name="Kim K.-H."/>
        </authorList>
    </citation>
    <scope>NUCLEOTIDE SEQUENCE [LARGE SCALE GENOMIC DNA]</scope>
    <source>
        <strain evidence="5 6">RR4-40</strain>
    </source>
</reference>
<organism evidence="5 6">
    <name type="scientific">Rasiella rasia</name>
    <dbReference type="NCBI Taxonomy" id="2744027"/>
    <lineage>
        <taxon>Bacteria</taxon>
        <taxon>Pseudomonadati</taxon>
        <taxon>Bacteroidota</taxon>
        <taxon>Flavobacteriia</taxon>
        <taxon>Flavobacteriales</taxon>
        <taxon>Flavobacteriaceae</taxon>
        <taxon>Rasiella</taxon>
    </lineage>
</organism>
<dbReference type="EMBL" id="CP049057">
    <property type="protein sequence ID" value="QIE59718.1"/>
    <property type="molecule type" value="Genomic_DNA"/>
</dbReference>
<dbReference type="RefSeq" id="WP_164679731.1">
    <property type="nucleotide sequence ID" value="NZ_CP049057.1"/>
</dbReference>
<dbReference type="Gene3D" id="2.40.170.20">
    <property type="entry name" value="TonB-dependent receptor, beta-barrel domain"/>
    <property type="match status" value="1"/>
</dbReference>
<dbReference type="SUPFAM" id="SSF49464">
    <property type="entry name" value="Carboxypeptidase regulatory domain-like"/>
    <property type="match status" value="1"/>
</dbReference>
<dbReference type="Gene3D" id="2.170.130.10">
    <property type="entry name" value="TonB-dependent receptor, plug domain"/>
    <property type="match status" value="1"/>
</dbReference>
<dbReference type="SUPFAM" id="SSF56935">
    <property type="entry name" value="Porins"/>
    <property type="match status" value="1"/>
</dbReference>
<keyword evidence="6" id="KW-1185">Reference proteome</keyword>